<accession>A0A8J1LLC3</accession>
<name>A0A8J1LLC3_XENLA</name>
<organism evidence="1 2">
    <name type="scientific">Xenopus laevis</name>
    <name type="common">African clawed frog</name>
    <dbReference type="NCBI Taxonomy" id="8355"/>
    <lineage>
        <taxon>Eukaryota</taxon>
        <taxon>Metazoa</taxon>
        <taxon>Chordata</taxon>
        <taxon>Craniata</taxon>
        <taxon>Vertebrata</taxon>
        <taxon>Euteleostomi</taxon>
        <taxon>Amphibia</taxon>
        <taxon>Batrachia</taxon>
        <taxon>Anura</taxon>
        <taxon>Pipoidea</taxon>
        <taxon>Pipidae</taxon>
        <taxon>Xenopodinae</taxon>
        <taxon>Xenopus</taxon>
        <taxon>Xenopus</taxon>
    </lineage>
</organism>
<sequence length="300" mass="34654">MMRVARIDSDPEQKKIDLEKMGLKFLERGYPQSLIRQTMDTVALMDREQLLQKKVHHVEGGDMKDMYYVSKFNPHSRDTKRAVMNYWEIVASDEVMGKRVPHRPRFSYSRNTNLKEHLSPSDPVGKYAQTPVQHFLTPRPGVYRCTGCVVCNTLILGTEFRHPRTGKSYKIRQRMTCTTTMVVYIIKCPCGLLYCGKTVRQLKERVSMHRASIRAALDTNRIIDPSKQDIAQQPVAKHWREAKHSPAQFKCMPIDHVPKPPRGGDIEKLLLKREAFWIFELDCVAPKGLNGQLQLNCFLT</sequence>
<evidence type="ECO:0000313" key="2">
    <source>
        <dbReference type="RefSeq" id="XP_041430368.1"/>
    </source>
</evidence>
<keyword evidence="1" id="KW-1185">Reference proteome</keyword>
<dbReference type="PANTHER" id="PTHR21301:SF12">
    <property type="match status" value="1"/>
</dbReference>
<dbReference type="KEGG" id="xla:121397558"/>
<dbReference type="PANTHER" id="PTHR21301">
    <property type="entry name" value="REVERSE TRANSCRIPTASE"/>
    <property type="match status" value="1"/>
</dbReference>
<proteinExistence type="predicted"/>
<reference evidence="2" key="1">
    <citation type="submission" date="2025-08" db="UniProtKB">
        <authorList>
            <consortium name="RefSeq"/>
        </authorList>
    </citation>
    <scope>IDENTIFICATION</scope>
    <source>
        <strain evidence="2">J_2021</strain>
        <tissue evidence="2">Erythrocytes</tissue>
    </source>
</reference>
<dbReference type="GeneID" id="121397558"/>
<gene>
    <name evidence="2" type="primary">LOC121397558</name>
</gene>
<dbReference type="OrthoDB" id="10025388at2759"/>
<dbReference type="AlphaFoldDB" id="A0A8J1LLC3"/>
<evidence type="ECO:0000313" key="1">
    <source>
        <dbReference type="Proteomes" id="UP000186698"/>
    </source>
</evidence>
<dbReference type="RefSeq" id="XP_041430368.1">
    <property type="nucleotide sequence ID" value="XM_041574434.1"/>
</dbReference>
<dbReference type="Proteomes" id="UP000186698">
    <property type="component" value="Chromosome 8S"/>
</dbReference>
<protein>
    <submittedName>
        <fullName evidence="2">Uncharacterized protein LOC121397558</fullName>
    </submittedName>
</protein>
<dbReference type="CDD" id="cd10442">
    <property type="entry name" value="GIY-YIG_PLEs"/>
    <property type="match status" value="1"/>
</dbReference>